<proteinExistence type="inferred from homology"/>
<evidence type="ECO:0000259" key="6">
    <source>
        <dbReference type="Pfam" id="PF01974"/>
    </source>
</evidence>
<evidence type="ECO:0000313" key="8">
    <source>
        <dbReference type="Proteomes" id="UP000054928"/>
    </source>
</evidence>
<sequence>MMIDCAKAILVASQPDLEVTCAFVDNAQHIELLQKTYRINGSFERSKSTSSATPRLRLALEEIVVGIARGFLRLEPAAISSGGSSNHKDEGRAYIEKVAQEVAESRGVSGDSRWTLSPQRRDQLRIFLDLWDKGYIVTFGSKFGANFLIYKDSPKRTHAVALIVVKRYEEEFDRVDVVSFCRVAKMVKKNFFFACVRTNEDYETGYEQFGEASEEST</sequence>
<dbReference type="AlphaFoldDB" id="A0A0N7L7E0"/>
<dbReference type="OrthoDB" id="48041at2759"/>
<dbReference type="RefSeq" id="XP_024583180.1">
    <property type="nucleotide sequence ID" value="XM_024717708.1"/>
</dbReference>
<dbReference type="GO" id="GO:0005634">
    <property type="term" value="C:nucleus"/>
    <property type="evidence" value="ECO:0007669"/>
    <property type="project" value="UniProtKB-ARBA"/>
</dbReference>
<dbReference type="EC" id="4.6.1.16" evidence="2"/>
<evidence type="ECO:0000256" key="2">
    <source>
        <dbReference type="ARBA" id="ARBA00012573"/>
    </source>
</evidence>
<dbReference type="GO" id="GO:0000213">
    <property type="term" value="F:tRNA-intron lyase activity"/>
    <property type="evidence" value="ECO:0007669"/>
    <property type="project" value="UniProtKB-EC"/>
</dbReference>
<dbReference type="PANTHER" id="PTHR13070:SF0">
    <property type="entry name" value="TRNA-SPLICING ENDONUCLEASE SUBUNIT SEN34"/>
    <property type="match status" value="1"/>
</dbReference>
<evidence type="ECO:0000256" key="4">
    <source>
        <dbReference type="ARBA" id="ARBA00023239"/>
    </source>
</evidence>
<reference evidence="8" key="1">
    <citation type="submission" date="2014-09" db="EMBL/GenBank/DDBJ databases">
        <authorList>
            <person name="Sharma Rahul"/>
            <person name="Thines Marco"/>
        </authorList>
    </citation>
    <scope>NUCLEOTIDE SEQUENCE [LARGE SCALE GENOMIC DNA]</scope>
</reference>
<keyword evidence="4" id="KW-0456">Lyase</keyword>
<keyword evidence="7" id="KW-0255">Endonuclease</keyword>
<dbReference type="CDD" id="cd22363">
    <property type="entry name" value="tRNA-intron_lyase_C"/>
    <property type="match status" value="1"/>
</dbReference>
<keyword evidence="7" id="KW-0540">Nuclease</keyword>
<dbReference type="Gene3D" id="3.40.1350.10">
    <property type="match status" value="1"/>
</dbReference>
<protein>
    <recommendedName>
        <fullName evidence="2">tRNA-intron lyase</fullName>
        <ecNumber evidence="2">4.6.1.16</ecNumber>
    </recommendedName>
</protein>
<dbReference type="Pfam" id="PF01974">
    <property type="entry name" value="tRNA_int_endo"/>
    <property type="match status" value="1"/>
</dbReference>
<evidence type="ECO:0000256" key="3">
    <source>
        <dbReference type="ARBA" id="ARBA00022694"/>
    </source>
</evidence>
<evidence type="ECO:0000313" key="7">
    <source>
        <dbReference type="EMBL" id="CEG46811.1"/>
    </source>
</evidence>
<dbReference type="Proteomes" id="UP000054928">
    <property type="component" value="Unassembled WGS sequence"/>
</dbReference>
<dbReference type="InterPro" id="IPR011856">
    <property type="entry name" value="tRNA_endonuc-like_dom_sf"/>
</dbReference>
<dbReference type="SUPFAM" id="SSF53032">
    <property type="entry name" value="tRNA-intron endonuclease catalytic domain-like"/>
    <property type="match status" value="1"/>
</dbReference>
<feature type="domain" description="tRNA intron endonuclease catalytic" evidence="6">
    <location>
        <begin position="123"/>
        <end position="201"/>
    </location>
</feature>
<dbReference type="GeneID" id="36398546"/>
<keyword evidence="8" id="KW-1185">Reference proteome</keyword>
<dbReference type="GO" id="GO:0003676">
    <property type="term" value="F:nucleic acid binding"/>
    <property type="evidence" value="ECO:0007669"/>
    <property type="project" value="InterPro"/>
</dbReference>
<dbReference type="EMBL" id="CCYD01002371">
    <property type="protein sequence ID" value="CEG46811.1"/>
    <property type="molecule type" value="Genomic_DNA"/>
</dbReference>
<dbReference type="GO" id="GO:0000379">
    <property type="term" value="P:tRNA-type intron splice site recognition and cleavage"/>
    <property type="evidence" value="ECO:0007669"/>
    <property type="project" value="TreeGrafter"/>
</dbReference>
<dbReference type="OMA" id="LEVTCAF"/>
<accession>A0A0N7L7E0</accession>
<dbReference type="PANTHER" id="PTHR13070">
    <property type="entry name" value="TRNA-SPLICING ENDONUCLEASE SUBUNIT SEN34-RELATED"/>
    <property type="match status" value="1"/>
</dbReference>
<dbReference type="STRING" id="4781.A0A0N7L7E0"/>
<evidence type="ECO:0000256" key="5">
    <source>
        <dbReference type="ARBA" id="ARBA00034031"/>
    </source>
</evidence>
<name>A0A0N7L7E0_PLAHL</name>
<keyword evidence="7" id="KW-0378">Hydrolase</keyword>
<keyword evidence="3" id="KW-0819">tRNA processing</keyword>
<comment type="similarity">
    <text evidence="1">Belongs to the tRNA-intron endonuclease family.</text>
</comment>
<organism evidence="7 8">
    <name type="scientific">Plasmopara halstedii</name>
    <name type="common">Downy mildew of sunflower</name>
    <dbReference type="NCBI Taxonomy" id="4781"/>
    <lineage>
        <taxon>Eukaryota</taxon>
        <taxon>Sar</taxon>
        <taxon>Stramenopiles</taxon>
        <taxon>Oomycota</taxon>
        <taxon>Peronosporomycetes</taxon>
        <taxon>Peronosporales</taxon>
        <taxon>Peronosporaceae</taxon>
        <taxon>Plasmopara</taxon>
    </lineage>
</organism>
<dbReference type="InterPro" id="IPR006677">
    <property type="entry name" value="tRNA_intron_Endonuc_cat-like"/>
</dbReference>
<evidence type="ECO:0000256" key="1">
    <source>
        <dbReference type="ARBA" id="ARBA00008078"/>
    </source>
</evidence>
<dbReference type="InterPro" id="IPR036167">
    <property type="entry name" value="tRNA_intron_Endo_cat-like_sf"/>
</dbReference>
<comment type="catalytic activity">
    <reaction evidence="5">
        <text>pretRNA = a 3'-half-tRNA molecule with a 5'-OH end + a 5'-half-tRNA molecule with a 2',3'-cyclic phosphate end + an intron with a 2',3'-cyclic phosphate and a 5'-hydroxyl terminus.</text>
        <dbReference type="EC" id="4.6.1.16"/>
    </reaction>
</comment>